<feature type="region of interest" description="Disordered" evidence="6">
    <location>
        <begin position="101"/>
        <end position="125"/>
    </location>
</feature>
<dbReference type="SMART" id="SM00066">
    <property type="entry name" value="GAL4"/>
    <property type="match status" value="1"/>
</dbReference>
<evidence type="ECO:0000256" key="3">
    <source>
        <dbReference type="ARBA" id="ARBA00023125"/>
    </source>
</evidence>
<dbReference type="SUPFAM" id="SSF57701">
    <property type="entry name" value="Zn2/Cys6 DNA-binding domain"/>
    <property type="match status" value="1"/>
</dbReference>
<dbReference type="Pfam" id="PF00172">
    <property type="entry name" value="Zn_clus"/>
    <property type="match status" value="1"/>
</dbReference>
<dbReference type="GO" id="GO:0000981">
    <property type="term" value="F:DNA-binding transcription factor activity, RNA polymerase II-specific"/>
    <property type="evidence" value="ECO:0007669"/>
    <property type="project" value="InterPro"/>
</dbReference>
<dbReference type="Pfam" id="PF11951">
    <property type="entry name" value="Fungal_trans_2"/>
    <property type="match status" value="1"/>
</dbReference>
<keyword evidence="4" id="KW-0804">Transcription</keyword>
<keyword evidence="5" id="KW-0539">Nucleus</keyword>
<evidence type="ECO:0000256" key="6">
    <source>
        <dbReference type="SAM" id="MobiDB-lite"/>
    </source>
</evidence>
<feature type="compositionally biased region" description="Low complexity" evidence="6">
    <location>
        <begin position="315"/>
        <end position="328"/>
    </location>
</feature>
<keyword evidence="9" id="KW-1185">Reference proteome</keyword>
<keyword evidence="2" id="KW-0805">Transcription regulation</keyword>
<feature type="domain" description="Zn(2)-C6 fungal-type" evidence="7">
    <location>
        <begin position="12"/>
        <end position="49"/>
    </location>
</feature>
<evidence type="ECO:0000259" key="7">
    <source>
        <dbReference type="PROSITE" id="PS50048"/>
    </source>
</evidence>
<reference evidence="8" key="1">
    <citation type="journal article" date="2020" name="Front. Microbiol.">
        <title>Gene regulatory networks of Penicillium echinulatum 2HH and Penicillium oxalicum 114-2 inferred by a computational biology approach.</title>
        <authorList>
            <person name="Lenz A.R."/>
            <person name="Galan-Vasquez E."/>
            <person name="Balbinot E."/>
            <person name="De Abreu F.P."/>
            <person name="De Oliveira N.S."/>
            <person name="Da Rosa L.O."/>
            <person name="De Avila E Silva S."/>
            <person name="Camassola M."/>
            <person name="Dillon A.J.P."/>
            <person name="Perez-Rueda E."/>
        </authorList>
    </citation>
    <scope>NUCLEOTIDE SEQUENCE</scope>
    <source>
        <strain evidence="8">S1M29</strain>
    </source>
</reference>
<evidence type="ECO:0000313" key="8">
    <source>
        <dbReference type="EMBL" id="KAF7719348.1"/>
    </source>
</evidence>
<comment type="subcellular location">
    <subcellularLocation>
        <location evidence="1">Nucleus</location>
    </subcellularLocation>
</comment>
<evidence type="ECO:0000313" key="9">
    <source>
        <dbReference type="Proteomes" id="UP000631181"/>
    </source>
</evidence>
<dbReference type="InterPro" id="IPR021858">
    <property type="entry name" value="Fun_TF"/>
</dbReference>
<dbReference type="InterPro" id="IPR001138">
    <property type="entry name" value="Zn2Cys6_DnaBD"/>
</dbReference>
<sequence length="641" mass="71939">MQKSGKTRSKTGCRTCRIRKVKCDEEKHLANGKEPQCRRCSIARLKCEWRGDPIPRNSSSNAVTFSTAGGSKNVSERPIHPREVQMQRLRQYWHVKHDRSVNICPTSQPPPPPPPPPPLGRSPSEAGHLQCVQAANSLALSAFDRECLKYLQNSTLVILLGKHWPWSTIAYAYKKIAVTEPMVMSMMLASTAREIHRLRLYDRGELTVPSAASHETIDLDGRTHYGRALSSLREALRSDVRSPRKIEAIFITLWLMVDYENRFGSGESAIDIHIKGIESLLFNHVVPGLQDEAGRPREYARSLQSAPCIEPGRDSSIWSHSTASSSPSIGRDNEEDTNQGLSTMSSAPCTPIGLGQTSVPLFLLWTLYFFTPSPFSRGPLTGKLDSAIFQFFLNNNDHRKAPLPLPELYRISRQSPARFWGEPYSTAARIDDLENLVPLTLFHKSHILQFRITEQHKQGIPTHPSLDEVSPYQLLADKINSLALESDTVLATVNTSDSADLLTGRRVMETSYWAAITFYSTIIFYHLCFQDIVTKHPAAQLPCPATALMSLAEAVSRVLDLSLKLHRSRPHLVVRIAWPLFLAGVATSDQIYQDWVSIRLRELGRFGQNYARMSMRFDGIVKGGKSCFSEVDLYLGHVLEE</sequence>
<accession>A0A8J8WJR2</accession>
<name>A0A8J8WJR2_9EURO</name>
<dbReference type="Proteomes" id="UP000631181">
    <property type="component" value="Unassembled WGS sequence"/>
</dbReference>
<dbReference type="GO" id="GO:0008270">
    <property type="term" value="F:zinc ion binding"/>
    <property type="evidence" value="ECO:0007669"/>
    <property type="project" value="InterPro"/>
</dbReference>
<dbReference type="GO" id="GO:0000976">
    <property type="term" value="F:transcription cis-regulatory region binding"/>
    <property type="evidence" value="ECO:0007669"/>
    <property type="project" value="TreeGrafter"/>
</dbReference>
<dbReference type="EMBL" id="WIWV01000006">
    <property type="protein sequence ID" value="KAF7719348.1"/>
    <property type="molecule type" value="Genomic_DNA"/>
</dbReference>
<evidence type="ECO:0000256" key="4">
    <source>
        <dbReference type="ARBA" id="ARBA00023163"/>
    </source>
</evidence>
<feature type="compositionally biased region" description="Pro residues" evidence="6">
    <location>
        <begin position="107"/>
        <end position="120"/>
    </location>
</feature>
<comment type="caution">
    <text evidence="8">The sequence shown here is derived from an EMBL/GenBank/DDBJ whole genome shotgun (WGS) entry which is preliminary data.</text>
</comment>
<evidence type="ECO:0000256" key="1">
    <source>
        <dbReference type="ARBA" id="ARBA00004123"/>
    </source>
</evidence>
<gene>
    <name evidence="8" type="ORF">PECM_006946</name>
</gene>
<evidence type="ECO:0000256" key="5">
    <source>
        <dbReference type="ARBA" id="ARBA00023242"/>
    </source>
</evidence>
<dbReference type="CDD" id="cd00067">
    <property type="entry name" value="GAL4"/>
    <property type="match status" value="1"/>
</dbReference>
<dbReference type="PANTHER" id="PTHR37534">
    <property type="entry name" value="TRANSCRIPTIONAL ACTIVATOR PROTEIN UGA3"/>
    <property type="match status" value="1"/>
</dbReference>
<evidence type="ECO:0000256" key="2">
    <source>
        <dbReference type="ARBA" id="ARBA00023015"/>
    </source>
</evidence>
<dbReference type="GO" id="GO:0045944">
    <property type="term" value="P:positive regulation of transcription by RNA polymerase II"/>
    <property type="evidence" value="ECO:0007669"/>
    <property type="project" value="TreeGrafter"/>
</dbReference>
<protein>
    <submittedName>
        <fullName evidence="8">Fungal Zn(2)-Cys(6) binuclear cluster domain-containing protein</fullName>
    </submittedName>
</protein>
<proteinExistence type="predicted"/>
<feature type="region of interest" description="Disordered" evidence="6">
    <location>
        <begin position="311"/>
        <end position="344"/>
    </location>
</feature>
<dbReference type="InterPro" id="IPR036864">
    <property type="entry name" value="Zn2-C6_fun-type_DNA-bd_sf"/>
</dbReference>
<dbReference type="AlphaFoldDB" id="A0A8J8WJR2"/>
<dbReference type="PANTHER" id="PTHR37534:SF49">
    <property type="entry name" value="LYSINE BIOSYNTHESIS REGULATORY PROTEIN LYS14"/>
    <property type="match status" value="1"/>
</dbReference>
<organism evidence="8 9">
    <name type="scientific">Penicillium ucsense</name>
    <dbReference type="NCBI Taxonomy" id="2839758"/>
    <lineage>
        <taxon>Eukaryota</taxon>
        <taxon>Fungi</taxon>
        <taxon>Dikarya</taxon>
        <taxon>Ascomycota</taxon>
        <taxon>Pezizomycotina</taxon>
        <taxon>Eurotiomycetes</taxon>
        <taxon>Eurotiomycetidae</taxon>
        <taxon>Eurotiales</taxon>
        <taxon>Aspergillaceae</taxon>
        <taxon>Penicillium</taxon>
    </lineage>
</organism>
<keyword evidence="3" id="KW-0238">DNA-binding</keyword>
<dbReference type="Gene3D" id="4.10.240.10">
    <property type="entry name" value="Zn(2)-C6 fungal-type DNA-binding domain"/>
    <property type="match status" value="1"/>
</dbReference>
<dbReference type="OrthoDB" id="648861at2759"/>
<dbReference type="PROSITE" id="PS50048">
    <property type="entry name" value="ZN2_CY6_FUNGAL_2"/>
    <property type="match status" value="1"/>
</dbReference>
<dbReference type="GO" id="GO:0005634">
    <property type="term" value="C:nucleus"/>
    <property type="evidence" value="ECO:0007669"/>
    <property type="project" value="UniProtKB-SubCell"/>
</dbReference>